<dbReference type="FunFam" id="1.20.1250.20:FF:000082">
    <property type="entry name" value="MFS multidrug transporter, putative"/>
    <property type="match status" value="1"/>
</dbReference>
<dbReference type="GO" id="GO:0022857">
    <property type="term" value="F:transmembrane transporter activity"/>
    <property type="evidence" value="ECO:0007669"/>
    <property type="project" value="InterPro"/>
</dbReference>
<comment type="similarity">
    <text evidence="2">Belongs to the major facilitator superfamily.</text>
</comment>
<feature type="transmembrane region" description="Helical" evidence="7">
    <location>
        <begin position="354"/>
        <end position="376"/>
    </location>
</feature>
<dbReference type="Gene3D" id="1.20.1250.20">
    <property type="entry name" value="MFS general substrate transporter like domains"/>
    <property type="match status" value="1"/>
</dbReference>
<feature type="transmembrane region" description="Helical" evidence="7">
    <location>
        <begin position="245"/>
        <end position="266"/>
    </location>
</feature>
<feature type="transmembrane region" description="Helical" evidence="7">
    <location>
        <begin position="495"/>
        <end position="517"/>
    </location>
</feature>
<dbReference type="GO" id="GO:0042908">
    <property type="term" value="P:xenobiotic transport"/>
    <property type="evidence" value="ECO:0007669"/>
    <property type="project" value="UniProtKB-ARBA"/>
</dbReference>
<sequence>MSDRDSDIEKAELPVRRSTDNDTSSSASDISDLEKADTVPDPIPTSRVTPTATAQQSGIWRSRSQATDGFGTYNLEEDDDQLDSILAVQRTPTDAYEVRWDGKDDKLFPRNFSIARKWLIVSIVSLSSFLVTCTSSLYSVTYDQIMDEFHISREVATLGLSTFVLGLAVGPMMLAPLSEFYGRRPIYLASMSMFVIWLVPEAVAQNIGTILVSRFFDGLAGSAFLAVAAGTVVDMFDSRQIAFPMMIYTASPFLGPAAGPIIGGFINEYTSWRWSFYVLLIWSGVLFVTVILFVPETFHKILLKKKAQRKRKETGNDRWWASAELDESSVVLRIIRACYTPVLLLALEPMCLMLCLYSAILLGIVYLLFGAIPLIFRTNHGFELYQNGLAFLGIGIGMLAGVVTNPYWDKNYQRLVKGYEEKMGQKDIQPEPEFRLPPAMAGAILVPIGLFWFGWTTYASVHWIVPIIATAFFGAGVFLAFTGILTFLVDAYADYAASAVGANVLVRLAFAAGFPLFGVQMYEVLGYQWASSLLGFLGLACLPLPFLFFKYGRRIRARSRFQVKT</sequence>
<keyword evidence="10" id="KW-1185">Reference proteome</keyword>
<dbReference type="OrthoDB" id="3561359at2759"/>
<dbReference type="STRING" id="1182541.W9Z0S2"/>
<protein>
    <recommendedName>
        <fullName evidence="8">Major facilitator superfamily (MFS) profile domain-containing protein</fullName>
    </recommendedName>
</protein>
<feature type="transmembrane region" description="Helical" evidence="7">
    <location>
        <begin position="388"/>
        <end position="408"/>
    </location>
</feature>
<dbReference type="InterPro" id="IPR020846">
    <property type="entry name" value="MFS_dom"/>
</dbReference>
<dbReference type="InterPro" id="IPR011701">
    <property type="entry name" value="MFS"/>
</dbReference>
<comment type="subcellular location">
    <subcellularLocation>
        <location evidence="1">Cell membrane</location>
        <topology evidence="1">Multi-pass membrane protein</topology>
    </subcellularLocation>
</comment>
<dbReference type="HOGENOM" id="CLU_008455_11_5_1"/>
<dbReference type="eggNOG" id="KOG0255">
    <property type="taxonomic scope" value="Eukaryota"/>
</dbReference>
<evidence type="ECO:0000256" key="2">
    <source>
        <dbReference type="ARBA" id="ARBA00008335"/>
    </source>
</evidence>
<feature type="transmembrane region" description="Helical" evidence="7">
    <location>
        <begin position="155"/>
        <end position="174"/>
    </location>
</feature>
<evidence type="ECO:0000256" key="5">
    <source>
        <dbReference type="ARBA" id="ARBA00023136"/>
    </source>
</evidence>
<dbReference type="GeneID" id="19159929"/>
<feature type="transmembrane region" description="Helical" evidence="7">
    <location>
        <begin position="118"/>
        <end position="140"/>
    </location>
</feature>
<proteinExistence type="inferred from homology"/>
<dbReference type="PROSITE" id="PS50850">
    <property type="entry name" value="MFS"/>
    <property type="match status" value="1"/>
</dbReference>
<name>W9Z0S2_9EURO</name>
<dbReference type="Pfam" id="PF07690">
    <property type="entry name" value="MFS_1"/>
    <property type="match status" value="1"/>
</dbReference>
<feature type="transmembrane region" description="Helical" evidence="7">
    <location>
        <begin position="436"/>
        <end position="455"/>
    </location>
</feature>
<reference evidence="9 10" key="1">
    <citation type="submission" date="2013-03" db="EMBL/GenBank/DDBJ databases">
        <title>The Genome Sequence of Capronia coronata CBS 617.96.</title>
        <authorList>
            <consortium name="The Broad Institute Genomics Platform"/>
            <person name="Cuomo C."/>
            <person name="de Hoog S."/>
            <person name="Gorbushina A."/>
            <person name="Walker B."/>
            <person name="Young S.K."/>
            <person name="Zeng Q."/>
            <person name="Gargeya S."/>
            <person name="Fitzgerald M."/>
            <person name="Haas B."/>
            <person name="Abouelleil A."/>
            <person name="Allen A.W."/>
            <person name="Alvarado L."/>
            <person name="Arachchi H.M."/>
            <person name="Berlin A.M."/>
            <person name="Chapman S.B."/>
            <person name="Gainer-Dewar J."/>
            <person name="Goldberg J."/>
            <person name="Griggs A."/>
            <person name="Gujja S."/>
            <person name="Hansen M."/>
            <person name="Howarth C."/>
            <person name="Imamovic A."/>
            <person name="Ireland A."/>
            <person name="Larimer J."/>
            <person name="McCowan C."/>
            <person name="Murphy C."/>
            <person name="Pearson M."/>
            <person name="Poon T.W."/>
            <person name="Priest M."/>
            <person name="Roberts A."/>
            <person name="Saif S."/>
            <person name="Shea T."/>
            <person name="Sisk P."/>
            <person name="Sykes S."/>
            <person name="Wortman J."/>
            <person name="Nusbaum C."/>
            <person name="Birren B."/>
        </authorList>
    </citation>
    <scope>NUCLEOTIDE SEQUENCE [LARGE SCALE GENOMIC DNA]</scope>
    <source>
        <strain evidence="9 10">CBS 617.96</strain>
    </source>
</reference>
<gene>
    <name evidence="9" type="ORF">A1O1_05052</name>
</gene>
<evidence type="ECO:0000256" key="3">
    <source>
        <dbReference type="ARBA" id="ARBA00022692"/>
    </source>
</evidence>
<feature type="compositionally biased region" description="Basic and acidic residues" evidence="6">
    <location>
        <begin position="1"/>
        <end position="20"/>
    </location>
</feature>
<evidence type="ECO:0000313" key="10">
    <source>
        <dbReference type="Proteomes" id="UP000019484"/>
    </source>
</evidence>
<evidence type="ECO:0000256" key="1">
    <source>
        <dbReference type="ARBA" id="ARBA00004651"/>
    </source>
</evidence>
<dbReference type="InterPro" id="IPR005829">
    <property type="entry name" value="Sugar_transporter_CS"/>
</dbReference>
<evidence type="ECO:0000256" key="7">
    <source>
        <dbReference type="SAM" id="Phobius"/>
    </source>
</evidence>
<keyword evidence="5 7" id="KW-0472">Membrane</keyword>
<evidence type="ECO:0000259" key="8">
    <source>
        <dbReference type="PROSITE" id="PS50850"/>
    </source>
</evidence>
<feature type="compositionally biased region" description="Polar residues" evidence="6">
    <location>
        <begin position="46"/>
        <end position="60"/>
    </location>
</feature>
<dbReference type="GO" id="GO:0005886">
    <property type="term" value="C:plasma membrane"/>
    <property type="evidence" value="ECO:0007669"/>
    <property type="project" value="UniProtKB-SubCell"/>
</dbReference>
<feature type="transmembrane region" description="Helical" evidence="7">
    <location>
        <begin position="461"/>
        <end position="488"/>
    </location>
</feature>
<accession>W9Z0S2</accession>
<dbReference type="EMBL" id="AMWN01000004">
    <property type="protein sequence ID" value="EXJ88124.1"/>
    <property type="molecule type" value="Genomic_DNA"/>
</dbReference>
<feature type="compositionally biased region" description="Low complexity" evidence="6">
    <location>
        <begin position="21"/>
        <end position="30"/>
    </location>
</feature>
<organism evidence="9 10">
    <name type="scientific">Capronia coronata CBS 617.96</name>
    <dbReference type="NCBI Taxonomy" id="1182541"/>
    <lineage>
        <taxon>Eukaryota</taxon>
        <taxon>Fungi</taxon>
        <taxon>Dikarya</taxon>
        <taxon>Ascomycota</taxon>
        <taxon>Pezizomycotina</taxon>
        <taxon>Eurotiomycetes</taxon>
        <taxon>Chaetothyriomycetidae</taxon>
        <taxon>Chaetothyriales</taxon>
        <taxon>Herpotrichiellaceae</taxon>
        <taxon>Capronia</taxon>
    </lineage>
</organism>
<comment type="caution">
    <text evidence="9">The sequence shown here is derived from an EMBL/GenBank/DDBJ whole genome shotgun (WGS) entry which is preliminary data.</text>
</comment>
<dbReference type="RefSeq" id="XP_007724130.1">
    <property type="nucleotide sequence ID" value="XM_007725940.1"/>
</dbReference>
<feature type="transmembrane region" description="Helical" evidence="7">
    <location>
        <begin position="529"/>
        <end position="549"/>
    </location>
</feature>
<keyword evidence="3 7" id="KW-0812">Transmembrane</keyword>
<keyword evidence="4 7" id="KW-1133">Transmembrane helix</keyword>
<dbReference type="SUPFAM" id="SSF103473">
    <property type="entry name" value="MFS general substrate transporter"/>
    <property type="match status" value="1"/>
</dbReference>
<dbReference type="AlphaFoldDB" id="W9Z0S2"/>
<evidence type="ECO:0000313" key="9">
    <source>
        <dbReference type="EMBL" id="EXJ88124.1"/>
    </source>
</evidence>
<dbReference type="PANTHER" id="PTHR23502">
    <property type="entry name" value="MAJOR FACILITATOR SUPERFAMILY"/>
    <property type="match status" value="1"/>
</dbReference>
<dbReference type="PROSITE" id="PS00216">
    <property type="entry name" value="SUGAR_TRANSPORT_1"/>
    <property type="match status" value="1"/>
</dbReference>
<dbReference type="Proteomes" id="UP000019484">
    <property type="component" value="Unassembled WGS sequence"/>
</dbReference>
<feature type="region of interest" description="Disordered" evidence="6">
    <location>
        <begin position="1"/>
        <end position="60"/>
    </location>
</feature>
<evidence type="ECO:0000256" key="6">
    <source>
        <dbReference type="SAM" id="MobiDB-lite"/>
    </source>
</evidence>
<dbReference type="PANTHER" id="PTHR23502:SF7">
    <property type="entry name" value="DRUG_PROTON ANTIPORTER YHK8-RELATED"/>
    <property type="match status" value="1"/>
</dbReference>
<feature type="transmembrane region" description="Helical" evidence="7">
    <location>
        <begin position="215"/>
        <end position="233"/>
    </location>
</feature>
<evidence type="ECO:0000256" key="4">
    <source>
        <dbReference type="ARBA" id="ARBA00022989"/>
    </source>
</evidence>
<feature type="domain" description="Major facilitator superfamily (MFS) profile" evidence="8">
    <location>
        <begin position="120"/>
        <end position="555"/>
    </location>
</feature>
<dbReference type="GO" id="GO:0140115">
    <property type="term" value="P:export across plasma membrane"/>
    <property type="evidence" value="ECO:0007669"/>
    <property type="project" value="UniProtKB-ARBA"/>
</dbReference>
<dbReference type="InterPro" id="IPR036259">
    <property type="entry name" value="MFS_trans_sf"/>
</dbReference>
<dbReference type="CDD" id="cd17323">
    <property type="entry name" value="MFS_Tpo1_MDR_like"/>
    <property type="match status" value="1"/>
</dbReference>
<feature type="transmembrane region" description="Helical" evidence="7">
    <location>
        <begin position="272"/>
        <end position="294"/>
    </location>
</feature>